<dbReference type="AlphaFoldDB" id="A0A5J4WTM7"/>
<accession>A0A5J4WTM7</accession>
<gene>
    <name evidence="2" type="ORF">EZS28_006083</name>
</gene>
<protein>
    <submittedName>
        <fullName evidence="2">Uncharacterized protein</fullName>
    </submittedName>
</protein>
<evidence type="ECO:0000256" key="1">
    <source>
        <dbReference type="SAM" id="MobiDB-lite"/>
    </source>
</evidence>
<feature type="region of interest" description="Disordered" evidence="1">
    <location>
        <begin position="1"/>
        <end position="24"/>
    </location>
</feature>
<dbReference type="EMBL" id="SNRW01000968">
    <property type="protein sequence ID" value="KAA6398384.1"/>
    <property type="molecule type" value="Genomic_DNA"/>
</dbReference>
<proteinExistence type="predicted"/>
<dbReference type="Proteomes" id="UP000324800">
    <property type="component" value="Unassembled WGS sequence"/>
</dbReference>
<name>A0A5J4WTM7_9EUKA</name>
<comment type="caution">
    <text evidence="2">The sequence shown here is derived from an EMBL/GenBank/DDBJ whole genome shotgun (WGS) entry which is preliminary data.</text>
</comment>
<organism evidence="2 3">
    <name type="scientific">Streblomastix strix</name>
    <dbReference type="NCBI Taxonomy" id="222440"/>
    <lineage>
        <taxon>Eukaryota</taxon>
        <taxon>Metamonada</taxon>
        <taxon>Preaxostyla</taxon>
        <taxon>Oxymonadida</taxon>
        <taxon>Streblomastigidae</taxon>
        <taxon>Streblomastix</taxon>
    </lineage>
</organism>
<sequence>MMTKLRDEGATQEEVNEATKHASGSNACDTFLYKLIAREIGALILKDFEIIQIIGVITKALGFARTHLTPQAQVPCLVRQVAVRRDHLKRNNQK</sequence>
<reference evidence="2 3" key="1">
    <citation type="submission" date="2019-03" db="EMBL/GenBank/DDBJ databases">
        <title>Single cell metagenomics reveals metabolic interactions within the superorganism composed of flagellate Streblomastix strix and complex community of Bacteroidetes bacteria on its surface.</title>
        <authorList>
            <person name="Treitli S.C."/>
            <person name="Kolisko M."/>
            <person name="Husnik F."/>
            <person name="Keeling P."/>
            <person name="Hampl V."/>
        </authorList>
    </citation>
    <scope>NUCLEOTIDE SEQUENCE [LARGE SCALE GENOMIC DNA]</scope>
    <source>
        <strain evidence="2">ST1C</strain>
    </source>
</reference>
<evidence type="ECO:0000313" key="2">
    <source>
        <dbReference type="EMBL" id="KAA6398384.1"/>
    </source>
</evidence>
<dbReference type="OrthoDB" id="7699712at2759"/>
<evidence type="ECO:0000313" key="3">
    <source>
        <dbReference type="Proteomes" id="UP000324800"/>
    </source>
</evidence>